<feature type="non-terminal residue" evidence="1">
    <location>
        <position position="286"/>
    </location>
</feature>
<dbReference type="AlphaFoldDB" id="A0AA36D9T1"/>
<sequence>MQQSVKIVPLFENGRSTLDIQKHRERLHNIVSLAERILAMNLQYEEANGTVFKYTIERSYFADEFDLPQPDDTNLVEFYKVASQKIMFTSHDGYILFFVAPRRYCVTYQNMSIIAMPWLNELSVFPLSELLQSDCTKRPLPGFRSLSITVLATLHEIMHMFLIPHSNSGLMSAGCVCDSIRNYFCRRPACDCYTDSNRLDPLSLELVKRSSFITKKDSTVEVRLNPDKTYEISSNDKIDYLVTVTLDNSMIRDVVQPNSNRYILKKKPDKCSLIVATTVCLKQIRF</sequence>
<dbReference type="EMBL" id="CATQJA010002665">
    <property type="protein sequence ID" value="CAJ0583778.1"/>
    <property type="molecule type" value="Genomic_DNA"/>
</dbReference>
<comment type="caution">
    <text evidence="1">The sequence shown here is derived from an EMBL/GenBank/DDBJ whole genome shotgun (WGS) entry which is preliminary data.</text>
</comment>
<reference evidence="1" key="1">
    <citation type="submission" date="2023-06" db="EMBL/GenBank/DDBJ databases">
        <authorList>
            <person name="Delattre M."/>
        </authorList>
    </citation>
    <scope>NUCLEOTIDE SEQUENCE</scope>
    <source>
        <strain evidence="1">AF72</strain>
    </source>
</reference>
<name>A0AA36D9T1_9BILA</name>
<evidence type="ECO:0000313" key="1">
    <source>
        <dbReference type="EMBL" id="CAJ0583778.1"/>
    </source>
</evidence>
<accession>A0AA36D9T1</accession>
<keyword evidence="2" id="KW-1185">Reference proteome</keyword>
<dbReference type="Proteomes" id="UP001177023">
    <property type="component" value="Unassembled WGS sequence"/>
</dbReference>
<gene>
    <name evidence="1" type="ORF">MSPICULIGERA_LOCUS21847</name>
</gene>
<organism evidence="1 2">
    <name type="scientific">Mesorhabditis spiculigera</name>
    <dbReference type="NCBI Taxonomy" id="96644"/>
    <lineage>
        <taxon>Eukaryota</taxon>
        <taxon>Metazoa</taxon>
        <taxon>Ecdysozoa</taxon>
        <taxon>Nematoda</taxon>
        <taxon>Chromadorea</taxon>
        <taxon>Rhabditida</taxon>
        <taxon>Rhabditina</taxon>
        <taxon>Rhabditomorpha</taxon>
        <taxon>Rhabditoidea</taxon>
        <taxon>Rhabditidae</taxon>
        <taxon>Mesorhabditinae</taxon>
        <taxon>Mesorhabditis</taxon>
    </lineage>
</organism>
<protein>
    <submittedName>
        <fullName evidence="1">Uncharacterized protein</fullName>
    </submittedName>
</protein>
<proteinExistence type="predicted"/>
<evidence type="ECO:0000313" key="2">
    <source>
        <dbReference type="Proteomes" id="UP001177023"/>
    </source>
</evidence>